<dbReference type="Pfam" id="PF01075">
    <property type="entry name" value="Glyco_transf_9"/>
    <property type="match status" value="1"/>
</dbReference>
<name>A0A2C9C9J6_KUEST</name>
<dbReference type="Proteomes" id="UP000501926">
    <property type="component" value="Chromosome"/>
</dbReference>
<evidence type="ECO:0000256" key="1">
    <source>
        <dbReference type="ARBA" id="ARBA00022676"/>
    </source>
</evidence>
<evidence type="ECO:0000256" key="2">
    <source>
        <dbReference type="ARBA" id="ARBA00022679"/>
    </source>
</evidence>
<dbReference type="Proteomes" id="UP000221734">
    <property type="component" value="Chromosome Kuenenia_stuttgartiensis_MBR1"/>
</dbReference>
<dbReference type="RefSeq" id="WP_099323494.1">
    <property type="nucleotide sequence ID" value="NZ_CP049055.1"/>
</dbReference>
<dbReference type="GO" id="GO:0009244">
    <property type="term" value="P:lipopolysaccharide core region biosynthetic process"/>
    <property type="evidence" value="ECO:0007669"/>
    <property type="project" value="TreeGrafter"/>
</dbReference>
<dbReference type="OrthoDB" id="9797795at2"/>
<gene>
    <name evidence="4" type="primary">rfaF</name>
    <name evidence="4" type="synonym">waaF</name>
    <name evidence="3" type="ORF">KsCSTR_27990</name>
    <name evidence="4" type="ORF">KSMBR1_0007</name>
</gene>
<proteinExistence type="predicted"/>
<reference evidence="3 6" key="3">
    <citation type="submission" date="2020-02" db="EMBL/GenBank/DDBJ databases">
        <title>Newly sequenced genome of strain CSTR1 showed variability in Candidatus Kuenenia stuttgartiensis genomes.</title>
        <authorList>
            <person name="Ding C."/>
            <person name="Adrian L."/>
        </authorList>
    </citation>
    <scope>NUCLEOTIDE SEQUENCE [LARGE SCALE GENOMIC DNA]</scope>
    <source>
        <strain evidence="3 6">CSTR1</strain>
    </source>
</reference>
<evidence type="ECO:0000313" key="4">
    <source>
        <dbReference type="EMBL" id="SOH02529.1"/>
    </source>
</evidence>
<dbReference type="PANTHER" id="PTHR30160:SF1">
    <property type="entry name" value="LIPOPOLYSACCHARIDE 1,2-N-ACETYLGLUCOSAMINETRANSFERASE-RELATED"/>
    <property type="match status" value="1"/>
</dbReference>
<keyword evidence="2 3" id="KW-0808">Transferase</keyword>
<evidence type="ECO:0000313" key="6">
    <source>
        <dbReference type="Proteomes" id="UP000501926"/>
    </source>
</evidence>
<dbReference type="GO" id="GO:0005829">
    <property type="term" value="C:cytosol"/>
    <property type="evidence" value="ECO:0007669"/>
    <property type="project" value="TreeGrafter"/>
</dbReference>
<dbReference type="EMBL" id="CP049055">
    <property type="protein sequence ID" value="QII12178.1"/>
    <property type="molecule type" value="Genomic_DNA"/>
</dbReference>
<keyword evidence="5" id="KW-1185">Reference proteome</keyword>
<sequence>MMSKDFDCRFFASEKPCRFKLDCPIDSSCAKYASMGKRILIIKLAAIGDVLRTTPILPVLKEKYPSSHITWITDGSSLPVLEDNPFIDRLLFVTLENTLRLQVEIFDLLICLDKDATATSLAAMVKADVKLGFALSGTGHIYSLNKEANHLLRLGVSDELKFRQNTKTYQQLIFEALGFIENYGEYIITLPDKYNMYARNYLSNFNIDPGKLLIGLNTGAGKRFATKRWEIQSFVELADKLQNDLDAQILLLGGPEEVERNQEIASGTTSNVIDSGCHHNLKEFMGLINQCHLIVTGDTLALHLSIALRKCTVTFFGSTCYQEIDLYGRGKSLVAHVECSPCYKGNCDNMICMKKISANDVFHACREVLANHAIAV</sequence>
<evidence type="ECO:0000313" key="3">
    <source>
        <dbReference type="EMBL" id="QII12178.1"/>
    </source>
</evidence>
<dbReference type="Gene3D" id="3.40.50.2000">
    <property type="entry name" value="Glycogen Phosphorylase B"/>
    <property type="match status" value="2"/>
</dbReference>
<evidence type="ECO:0000313" key="5">
    <source>
        <dbReference type="Proteomes" id="UP000221734"/>
    </source>
</evidence>
<dbReference type="SUPFAM" id="SSF53756">
    <property type="entry name" value="UDP-Glycosyltransferase/glycogen phosphorylase"/>
    <property type="match status" value="1"/>
</dbReference>
<dbReference type="AlphaFoldDB" id="A0A2C9C9J6"/>
<reference evidence="4" key="1">
    <citation type="submission" date="2017-10" db="EMBL/GenBank/DDBJ databases">
        <authorList>
            <person name="Banno H."/>
            <person name="Chua N.-H."/>
        </authorList>
    </citation>
    <scope>NUCLEOTIDE SEQUENCE [LARGE SCALE GENOMIC DNA]</scope>
    <source>
        <strain evidence="4">Kuenenia_mbr1_ru-nijmegen</strain>
    </source>
</reference>
<dbReference type="InterPro" id="IPR051199">
    <property type="entry name" value="LPS_LOS_Heptosyltrfase"/>
</dbReference>
<dbReference type="GO" id="GO:0008713">
    <property type="term" value="F:ADP-heptose-lipopolysaccharide heptosyltransferase activity"/>
    <property type="evidence" value="ECO:0007669"/>
    <property type="project" value="TreeGrafter"/>
</dbReference>
<dbReference type="EC" id="2.4.1.-" evidence="3"/>
<organism evidence="4 5">
    <name type="scientific">Kuenenia stuttgartiensis</name>
    <dbReference type="NCBI Taxonomy" id="174633"/>
    <lineage>
        <taxon>Bacteria</taxon>
        <taxon>Pseudomonadati</taxon>
        <taxon>Planctomycetota</taxon>
        <taxon>Candidatus Brocadiia</taxon>
        <taxon>Candidatus Brocadiales</taxon>
        <taxon>Candidatus Brocadiaceae</taxon>
        <taxon>Candidatus Kuenenia</taxon>
    </lineage>
</organism>
<keyword evidence="1 3" id="KW-0328">Glycosyltransferase</keyword>
<dbReference type="InterPro" id="IPR002201">
    <property type="entry name" value="Glyco_trans_9"/>
</dbReference>
<dbReference type="KEGG" id="kst:KSMBR1_0007"/>
<dbReference type="EMBL" id="LT934425">
    <property type="protein sequence ID" value="SOH02529.1"/>
    <property type="molecule type" value="Genomic_DNA"/>
</dbReference>
<accession>A0A2C9C9J6</accession>
<protein>
    <submittedName>
        <fullName evidence="3">ADP-heptose-lipooligosaccharide heptosyltransferase II</fullName>
        <ecNumber evidence="3">2.4.1.-</ecNumber>
    </submittedName>
</protein>
<dbReference type="PANTHER" id="PTHR30160">
    <property type="entry name" value="TETRAACYLDISACCHARIDE 4'-KINASE-RELATED"/>
    <property type="match status" value="1"/>
</dbReference>
<dbReference type="CDD" id="cd03789">
    <property type="entry name" value="GT9_LPS_heptosyltransferase"/>
    <property type="match status" value="1"/>
</dbReference>
<reference evidence="5" key="2">
    <citation type="submission" date="2017-10" db="EMBL/GenBank/DDBJ databases">
        <authorList>
            <person name="Frank J."/>
        </authorList>
    </citation>
    <scope>NUCLEOTIDE SEQUENCE [LARGE SCALE GENOMIC DNA]</scope>
</reference>